<dbReference type="PROSITE" id="PS50835">
    <property type="entry name" value="IG_LIKE"/>
    <property type="match status" value="1"/>
</dbReference>
<accession>T1IIC3</accession>
<evidence type="ECO:0000256" key="7">
    <source>
        <dbReference type="ARBA" id="ARBA00023136"/>
    </source>
</evidence>
<keyword evidence="4" id="KW-0677">Repeat</keyword>
<feature type="domain" description="Fibronectin type-III" evidence="13">
    <location>
        <begin position="719"/>
        <end position="825"/>
    </location>
</feature>
<reference evidence="14" key="2">
    <citation type="submission" date="2015-02" db="UniProtKB">
        <authorList>
            <consortium name="EnsemblMetazoa"/>
        </authorList>
    </citation>
    <scope>IDENTIFICATION</scope>
</reference>
<proteinExistence type="predicted"/>
<evidence type="ECO:0000256" key="11">
    <source>
        <dbReference type="SAM" id="Phobius"/>
    </source>
</evidence>
<evidence type="ECO:0000256" key="8">
    <source>
        <dbReference type="ARBA" id="ARBA00023157"/>
    </source>
</evidence>
<keyword evidence="15" id="KW-1185">Reference proteome</keyword>
<dbReference type="InterPro" id="IPR036179">
    <property type="entry name" value="Ig-like_dom_sf"/>
</dbReference>
<evidence type="ECO:0000313" key="14">
    <source>
        <dbReference type="EnsemblMetazoa" id="SMAR000616-PA"/>
    </source>
</evidence>
<dbReference type="Pfam" id="PF00041">
    <property type="entry name" value="fn3"/>
    <property type="match status" value="5"/>
</dbReference>
<dbReference type="SUPFAM" id="SSF49265">
    <property type="entry name" value="Fibronectin type III"/>
    <property type="match status" value="3"/>
</dbReference>
<evidence type="ECO:0000256" key="1">
    <source>
        <dbReference type="ARBA" id="ARBA00004167"/>
    </source>
</evidence>
<dbReference type="PANTHER" id="PTHR13817:SF73">
    <property type="entry name" value="FIBRONECTIN TYPE-III DOMAIN-CONTAINING PROTEIN"/>
    <property type="match status" value="1"/>
</dbReference>
<feature type="region of interest" description="Disordered" evidence="10">
    <location>
        <begin position="1078"/>
        <end position="1110"/>
    </location>
</feature>
<dbReference type="InterPro" id="IPR036116">
    <property type="entry name" value="FN3_sf"/>
</dbReference>
<evidence type="ECO:0000256" key="5">
    <source>
        <dbReference type="ARBA" id="ARBA00022889"/>
    </source>
</evidence>
<evidence type="ECO:0000313" key="15">
    <source>
        <dbReference type="Proteomes" id="UP000014500"/>
    </source>
</evidence>
<dbReference type="FunFam" id="2.60.40.10:FF:000093">
    <property type="entry name" value="Down syndrome cell adhesion molecule, isoform B"/>
    <property type="match status" value="1"/>
</dbReference>
<feature type="domain" description="Fibronectin type-III" evidence="13">
    <location>
        <begin position="244"/>
        <end position="342"/>
    </location>
</feature>
<evidence type="ECO:0000259" key="12">
    <source>
        <dbReference type="PROSITE" id="PS50835"/>
    </source>
</evidence>
<keyword evidence="2 11" id="KW-0812">Transmembrane</keyword>
<dbReference type="InterPro" id="IPR050964">
    <property type="entry name" value="Striated_Muscle_Regulatory"/>
</dbReference>
<dbReference type="PANTHER" id="PTHR13817">
    <property type="entry name" value="TITIN"/>
    <property type="match status" value="1"/>
</dbReference>
<dbReference type="CDD" id="cd00063">
    <property type="entry name" value="FN3"/>
    <property type="match status" value="6"/>
</dbReference>
<dbReference type="InterPro" id="IPR003961">
    <property type="entry name" value="FN3_dom"/>
</dbReference>
<feature type="compositionally biased region" description="Low complexity" evidence="10">
    <location>
        <begin position="1078"/>
        <end position="1088"/>
    </location>
</feature>
<dbReference type="eggNOG" id="KOG3510">
    <property type="taxonomic scope" value="Eukaryota"/>
</dbReference>
<reference evidence="15" key="1">
    <citation type="submission" date="2011-05" db="EMBL/GenBank/DDBJ databases">
        <authorList>
            <person name="Richards S.R."/>
            <person name="Qu J."/>
            <person name="Jiang H."/>
            <person name="Jhangiani S.N."/>
            <person name="Agravi P."/>
            <person name="Goodspeed R."/>
            <person name="Gross S."/>
            <person name="Mandapat C."/>
            <person name="Jackson L."/>
            <person name="Mathew T."/>
            <person name="Pu L."/>
            <person name="Thornton R."/>
            <person name="Saada N."/>
            <person name="Wilczek-Boney K.B."/>
            <person name="Lee S."/>
            <person name="Kovar C."/>
            <person name="Wu Y."/>
            <person name="Scherer S.E."/>
            <person name="Worley K.C."/>
            <person name="Muzny D.M."/>
            <person name="Gibbs R."/>
        </authorList>
    </citation>
    <scope>NUCLEOTIDE SEQUENCE</scope>
    <source>
        <strain evidence="15">Brora</strain>
    </source>
</reference>
<sequence length="1213" mass="135388">MSNGSLVIIHVTKESEGHFLCQASNGIGSGLSKVVSIKVNVPAYFDARNVNQTVRKSNDATLKCEAGGDPPIKIMWTRNRERINFKLEPALSMREFATSTGLASELVVHKTERSDASTFSCVATNAYGHDEKLIDLTVQEQPASPKDLKIKEVTSRSVHLVWMSADDGNSPVLRHTIQYKNMAEEWDLPIVNITSLGSETSYTIEGLLPGASYQMWVIAENALGKSKTSDMIEVTCLQEVPGGPPVGVEAKAVGSSTIKITWKPPKKELWNGELHGYYVGYKVYDSTENYVYKTVKVTADFKEEIHLTNLLKFTKYSVVVQAYNKVGGGPDSDEVIAYTLEDAPSEPPQSVQCTTSTSQSIHVTWSPPPVNSQNGIIRGYKLLYTASDDDITKDYNLQQTAVIQPATTKANLHSLEKYTNYSIQVLGFTRMGDGVASAPVYCRTNEDVPGPPADVKALVMSSDAILVAWKPPARQNGIILKYTLYMRQAEKGGTQHPPTKHILSSIPNLSFEARGLKENSRYEFWVTASTVIGEGESTRVIIESPKSRVPAKIASFSDIIATLINYAQASLSQPIKDEERFSISQDGSLVISNVLYNDTGNYSCTVTNAYGTDQVLHYLVVRAPPVSPVLSVVHTSKSSITLTWKPGDDGGSRIQGYSLSYKRDFGEWEEIEVQPREEKVTLNNLHCGSRYQVYLTAYNRMGTGQPSNIQTIVTQGSAPITASRDDVLEPNVTTLTIKLEKWPDGGCRVLYFVVQYKPKTKENWILVSNNIQPDHKDFVISDLYPNTAYSVQITVHNDAGSAVAEYDFITHSKFGESLPSDMADESRDDSSPFYADLNLVVPITASLACLSIAGMAVCFFNRRRKYRGYRSSQNNSTIDPNNEVKNKMNEIRNNTTDGPVELTYTPAIGNKLDPTSFSEDVAPYATFNLPGCRANHELQAMQLQTFNENNANQTNPNTMNVSNVSYPSQRVDDLYSKVKKQRQYATPKIVLPQQPNEEMSPDQYAKSEESYSSQPYNWNKRNYGSGTDSYRRHAMPSDYDHSSVDSQDARSKIYDYYNNPTLLIQDRHQAVPDLIYHTTDSSSTSNESSPDEQRRPRRINRGRYASPRRSYANPERLNRWMPDVDIAVAETGLNYQPNMKYVNGPTSQSPERDRSSTLYRNENKAGNVKYRNYGKAGLEELESMTQQLPCYHMKANRQPCLNENCPEDNTIQV</sequence>
<dbReference type="Pfam" id="PF07679">
    <property type="entry name" value="I-set"/>
    <property type="match status" value="2"/>
</dbReference>
<dbReference type="SUPFAM" id="SSF48726">
    <property type="entry name" value="Immunoglobulin"/>
    <property type="match status" value="2"/>
</dbReference>
<dbReference type="OMA" id="VININYV"/>
<evidence type="ECO:0000256" key="10">
    <source>
        <dbReference type="SAM" id="MobiDB-lite"/>
    </source>
</evidence>
<keyword evidence="6 11" id="KW-1133">Transmembrane helix</keyword>
<keyword evidence="3" id="KW-0732">Signal</keyword>
<dbReference type="InterPro" id="IPR003599">
    <property type="entry name" value="Ig_sub"/>
</dbReference>
<dbReference type="EMBL" id="JH430159">
    <property type="status" value="NOT_ANNOTATED_CDS"/>
    <property type="molecule type" value="Genomic_DNA"/>
</dbReference>
<dbReference type="GO" id="GO:0030154">
    <property type="term" value="P:cell differentiation"/>
    <property type="evidence" value="ECO:0007669"/>
    <property type="project" value="UniProtKB-ARBA"/>
</dbReference>
<dbReference type="Gene3D" id="2.60.40.10">
    <property type="entry name" value="Immunoglobulins"/>
    <property type="match status" value="9"/>
</dbReference>
<dbReference type="InterPro" id="IPR056754">
    <property type="entry name" value="DSCAM/DSCAML_C"/>
</dbReference>
<dbReference type="GO" id="GO:0016020">
    <property type="term" value="C:membrane"/>
    <property type="evidence" value="ECO:0007669"/>
    <property type="project" value="UniProtKB-SubCell"/>
</dbReference>
<dbReference type="EnsemblMetazoa" id="SMAR000616-RA">
    <property type="protein sequence ID" value="SMAR000616-PA"/>
    <property type="gene ID" value="SMAR000616"/>
</dbReference>
<feature type="domain" description="Fibronectin type-III" evidence="13">
    <location>
        <begin position="347"/>
        <end position="447"/>
    </location>
</feature>
<keyword evidence="9" id="KW-0393">Immunoglobulin domain</keyword>
<dbReference type="PROSITE" id="PS50853">
    <property type="entry name" value="FN3"/>
    <property type="match status" value="6"/>
</dbReference>
<keyword evidence="5" id="KW-0130">Cell adhesion</keyword>
<organism evidence="14 15">
    <name type="scientific">Strigamia maritima</name>
    <name type="common">European centipede</name>
    <name type="synonym">Geophilus maritimus</name>
    <dbReference type="NCBI Taxonomy" id="126957"/>
    <lineage>
        <taxon>Eukaryota</taxon>
        <taxon>Metazoa</taxon>
        <taxon>Ecdysozoa</taxon>
        <taxon>Arthropoda</taxon>
        <taxon>Myriapoda</taxon>
        <taxon>Chilopoda</taxon>
        <taxon>Pleurostigmophora</taxon>
        <taxon>Geophilomorpha</taxon>
        <taxon>Linotaeniidae</taxon>
        <taxon>Strigamia</taxon>
    </lineage>
</organism>
<feature type="domain" description="Ig-like" evidence="12">
    <location>
        <begin position="42"/>
        <end position="137"/>
    </location>
</feature>
<feature type="region of interest" description="Disordered" evidence="10">
    <location>
        <begin position="985"/>
        <end position="1018"/>
    </location>
</feature>
<evidence type="ECO:0000256" key="4">
    <source>
        <dbReference type="ARBA" id="ARBA00022737"/>
    </source>
</evidence>
<dbReference type="HOGENOM" id="CLU_001038_3_0_1"/>
<evidence type="ECO:0000259" key="13">
    <source>
        <dbReference type="PROSITE" id="PS50853"/>
    </source>
</evidence>
<name>T1IIC3_STRMM</name>
<dbReference type="InterPro" id="IPR003598">
    <property type="entry name" value="Ig_sub2"/>
</dbReference>
<keyword evidence="7 11" id="KW-0472">Membrane</keyword>
<dbReference type="Pfam" id="PF25059">
    <property type="entry name" value="FN3_DSCAM-DSCAML_C"/>
    <property type="match status" value="1"/>
</dbReference>
<evidence type="ECO:0008006" key="16">
    <source>
        <dbReference type="Google" id="ProtNLM"/>
    </source>
</evidence>
<evidence type="ECO:0000256" key="6">
    <source>
        <dbReference type="ARBA" id="ARBA00022989"/>
    </source>
</evidence>
<dbReference type="FunFam" id="2.60.40.10:FF:000719">
    <property type="entry name" value="nephrin isoform X1"/>
    <property type="match status" value="1"/>
</dbReference>
<dbReference type="STRING" id="126957.T1IIC3"/>
<dbReference type="InterPro" id="IPR013098">
    <property type="entry name" value="Ig_I-set"/>
</dbReference>
<dbReference type="GO" id="GO:0009653">
    <property type="term" value="P:anatomical structure morphogenesis"/>
    <property type="evidence" value="ECO:0007669"/>
    <property type="project" value="UniProtKB-ARBA"/>
</dbReference>
<feature type="transmembrane region" description="Helical" evidence="11">
    <location>
        <begin position="839"/>
        <end position="860"/>
    </location>
</feature>
<feature type="domain" description="Fibronectin type-III" evidence="13">
    <location>
        <begin position="451"/>
        <end position="548"/>
    </location>
</feature>
<dbReference type="PhylomeDB" id="T1IIC3"/>
<comment type="subcellular location">
    <subcellularLocation>
        <location evidence="1">Membrane</location>
        <topology evidence="1">Single-pass membrane protein</topology>
    </subcellularLocation>
</comment>
<dbReference type="FunFam" id="2.60.40.10:FF:000120">
    <property type="entry name" value="Down syndrome cell adhesion molecule like 1"/>
    <property type="match status" value="1"/>
</dbReference>
<feature type="domain" description="Fibronectin type-III" evidence="13">
    <location>
        <begin position="144"/>
        <end position="239"/>
    </location>
</feature>
<keyword evidence="8" id="KW-1015">Disulfide bond</keyword>
<evidence type="ECO:0000256" key="9">
    <source>
        <dbReference type="ARBA" id="ARBA00023319"/>
    </source>
</evidence>
<dbReference type="SMART" id="SM00409">
    <property type="entry name" value="IG"/>
    <property type="match status" value="2"/>
</dbReference>
<dbReference type="SMART" id="SM00408">
    <property type="entry name" value="IGc2"/>
    <property type="match status" value="2"/>
</dbReference>
<dbReference type="InterPro" id="IPR013783">
    <property type="entry name" value="Ig-like_fold"/>
</dbReference>
<dbReference type="AlphaFoldDB" id="T1IIC3"/>
<dbReference type="InterPro" id="IPR007110">
    <property type="entry name" value="Ig-like_dom"/>
</dbReference>
<feature type="domain" description="Fibronectin type-III" evidence="13">
    <location>
        <begin position="624"/>
        <end position="717"/>
    </location>
</feature>
<dbReference type="SMART" id="SM00060">
    <property type="entry name" value="FN3"/>
    <property type="match status" value="6"/>
</dbReference>
<dbReference type="Proteomes" id="UP000014500">
    <property type="component" value="Unassembled WGS sequence"/>
</dbReference>
<dbReference type="GO" id="GO:0007155">
    <property type="term" value="P:cell adhesion"/>
    <property type="evidence" value="ECO:0007669"/>
    <property type="project" value="UniProtKB-KW"/>
</dbReference>
<evidence type="ECO:0000256" key="2">
    <source>
        <dbReference type="ARBA" id="ARBA00022692"/>
    </source>
</evidence>
<protein>
    <recommendedName>
        <fullName evidence="16">Down syndrome cell adhesion molecule</fullName>
    </recommendedName>
</protein>
<evidence type="ECO:0000256" key="3">
    <source>
        <dbReference type="ARBA" id="ARBA00022729"/>
    </source>
</evidence>